<accession>A0A9D5BJY2</accession>
<evidence type="ECO:0000256" key="1">
    <source>
        <dbReference type="SAM" id="MobiDB-lite"/>
    </source>
</evidence>
<dbReference type="Proteomes" id="UP001058974">
    <property type="component" value="Chromosome 1"/>
</dbReference>
<dbReference type="Gene3D" id="2.40.70.10">
    <property type="entry name" value="Acid Proteases"/>
    <property type="match status" value="1"/>
</dbReference>
<organism evidence="2 3">
    <name type="scientific">Pisum sativum</name>
    <name type="common">Garden pea</name>
    <name type="synonym">Lathyrus oleraceus</name>
    <dbReference type="NCBI Taxonomy" id="3888"/>
    <lineage>
        <taxon>Eukaryota</taxon>
        <taxon>Viridiplantae</taxon>
        <taxon>Streptophyta</taxon>
        <taxon>Embryophyta</taxon>
        <taxon>Tracheophyta</taxon>
        <taxon>Spermatophyta</taxon>
        <taxon>Magnoliopsida</taxon>
        <taxon>eudicotyledons</taxon>
        <taxon>Gunneridae</taxon>
        <taxon>Pentapetalae</taxon>
        <taxon>rosids</taxon>
        <taxon>fabids</taxon>
        <taxon>Fabales</taxon>
        <taxon>Fabaceae</taxon>
        <taxon>Papilionoideae</taxon>
        <taxon>50 kb inversion clade</taxon>
        <taxon>NPAAA clade</taxon>
        <taxon>Hologalegina</taxon>
        <taxon>IRL clade</taxon>
        <taxon>Fabeae</taxon>
        <taxon>Lathyrus</taxon>
    </lineage>
</organism>
<dbReference type="Gramene" id="Psat01G0328000-T1">
    <property type="protein sequence ID" value="KAI5444941.1"/>
    <property type="gene ID" value="KIW84_013280"/>
</dbReference>
<protein>
    <submittedName>
        <fullName evidence="2">Uncharacterized protein</fullName>
    </submittedName>
</protein>
<proteinExistence type="predicted"/>
<dbReference type="AlphaFoldDB" id="A0A9D5BJY2"/>
<comment type="caution">
    <text evidence="2">The sequence shown here is derived from an EMBL/GenBank/DDBJ whole genome shotgun (WGS) entry which is preliminary data.</text>
</comment>
<dbReference type="InterPro" id="IPR021109">
    <property type="entry name" value="Peptidase_aspartic_dom_sf"/>
</dbReference>
<sequence length="136" mass="14865">MGIFTKLAAQKEQQQTTTAHTTASSSGHKCSTSRFLILLEDNDYVDDHNQIVKNSAPENEQDLGDTYFQISTQALTSQFSPQSLKFKGLIGGLSVMVMVDTGSIHNIMQPHIACHLNLKATPITQFSVMVGISSHL</sequence>
<feature type="compositionally biased region" description="Low complexity" evidence="1">
    <location>
        <begin position="1"/>
        <end position="23"/>
    </location>
</feature>
<reference evidence="2 3" key="1">
    <citation type="journal article" date="2022" name="Nat. Genet.">
        <title>Improved pea reference genome and pan-genome highlight genomic features and evolutionary characteristics.</title>
        <authorList>
            <person name="Yang T."/>
            <person name="Liu R."/>
            <person name="Luo Y."/>
            <person name="Hu S."/>
            <person name="Wang D."/>
            <person name="Wang C."/>
            <person name="Pandey M.K."/>
            <person name="Ge S."/>
            <person name="Xu Q."/>
            <person name="Li N."/>
            <person name="Li G."/>
            <person name="Huang Y."/>
            <person name="Saxena R.K."/>
            <person name="Ji Y."/>
            <person name="Li M."/>
            <person name="Yan X."/>
            <person name="He Y."/>
            <person name="Liu Y."/>
            <person name="Wang X."/>
            <person name="Xiang C."/>
            <person name="Varshney R.K."/>
            <person name="Ding H."/>
            <person name="Gao S."/>
            <person name="Zong X."/>
        </authorList>
    </citation>
    <scope>NUCLEOTIDE SEQUENCE [LARGE SCALE GENOMIC DNA]</scope>
    <source>
        <strain evidence="2 3">cv. Zhongwan 6</strain>
    </source>
</reference>
<evidence type="ECO:0000313" key="2">
    <source>
        <dbReference type="EMBL" id="KAI5444941.1"/>
    </source>
</evidence>
<evidence type="ECO:0000313" key="3">
    <source>
        <dbReference type="Proteomes" id="UP001058974"/>
    </source>
</evidence>
<dbReference type="EMBL" id="JAMSHJ010000001">
    <property type="protein sequence ID" value="KAI5444941.1"/>
    <property type="molecule type" value="Genomic_DNA"/>
</dbReference>
<feature type="region of interest" description="Disordered" evidence="1">
    <location>
        <begin position="1"/>
        <end position="28"/>
    </location>
</feature>
<gene>
    <name evidence="2" type="ORF">KIW84_013280</name>
</gene>
<name>A0A9D5BJY2_PEA</name>
<keyword evidence="3" id="KW-1185">Reference proteome</keyword>